<dbReference type="AlphaFoldDB" id="A0A0E9R9M5"/>
<dbReference type="EMBL" id="GBXM01082741">
    <property type="protein sequence ID" value="JAH25836.1"/>
    <property type="molecule type" value="Transcribed_RNA"/>
</dbReference>
<reference evidence="1" key="1">
    <citation type="submission" date="2014-11" db="EMBL/GenBank/DDBJ databases">
        <authorList>
            <person name="Amaro Gonzalez C."/>
        </authorList>
    </citation>
    <scope>NUCLEOTIDE SEQUENCE</scope>
</reference>
<dbReference type="EMBL" id="GBXM01099668">
    <property type="protein sequence ID" value="JAH08909.1"/>
    <property type="molecule type" value="Transcribed_RNA"/>
</dbReference>
<evidence type="ECO:0000313" key="1">
    <source>
        <dbReference type="EMBL" id="JAH25836.1"/>
    </source>
</evidence>
<sequence length="19" mass="2015">MVSTAGNWQHKLMTGALIG</sequence>
<name>A0A0E9R9M5_ANGAN</name>
<protein>
    <submittedName>
        <fullName evidence="1">Uncharacterized protein</fullName>
    </submittedName>
</protein>
<reference evidence="1" key="2">
    <citation type="journal article" date="2015" name="Fish Shellfish Immunol.">
        <title>Early steps in the European eel (Anguilla anguilla)-Vibrio vulnificus interaction in the gills: Role of the RtxA13 toxin.</title>
        <authorList>
            <person name="Callol A."/>
            <person name="Pajuelo D."/>
            <person name="Ebbesson L."/>
            <person name="Teles M."/>
            <person name="MacKenzie S."/>
            <person name="Amaro C."/>
        </authorList>
    </citation>
    <scope>NUCLEOTIDE SEQUENCE</scope>
</reference>
<accession>A0A0E9R9M5</accession>
<proteinExistence type="predicted"/>
<organism evidence="1">
    <name type="scientific">Anguilla anguilla</name>
    <name type="common">European freshwater eel</name>
    <name type="synonym">Muraena anguilla</name>
    <dbReference type="NCBI Taxonomy" id="7936"/>
    <lineage>
        <taxon>Eukaryota</taxon>
        <taxon>Metazoa</taxon>
        <taxon>Chordata</taxon>
        <taxon>Craniata</taxon>
        <taxon>Vertebrata</taxon>
        <taxon>Euteleostomi</taxon>
        <taxon>Actinopterygii</taxon>
        <taxon>Neopterygii</taxon>
        <taxon>Teleostei</taxon>
        <taxon>Anguilliformes</taxon>
        <taxon>Anguillidae</taxon>
        <taxon>Anguilla</taxon>
    </lineage>
</organism>